<gene>
    <name evidence="2" type="ORF">M125_1396</name>
</gene>
<reference evidence="2 3" key="1">
    <citation type="submission" date="2014-02" db="EMBL/GenBank/DDBJ databases">
        <authorList>
            <person name="Sears C."/>
            <person name="Carroll K."/>
            <person name="Sack B.R."/>
            <person name="Qadri F."/>
            <person name="Myers L.L."/>
            <person name="Chung G.-T."/>
            <person name="Escheverria P."/>
            <person name="Fraser C.M."/>
            <person name="Sadzewicz L."/>
            <person name="Shefchek K.A."/>
            <person name="Tallon L."/>
            <person name="Das S.P."/>
            <person name="Daugherty S."/>
            <person name="Mongodin E.F."/>
        </authorList>
    </citation>
    <scope>NUCLEOTIDE SEQUENCE [LARGE SCALE GENOMIC DNA]</scope>
    <source>
        <strain evidence="3">3998T(B)3</strain>
    </source>
</reference>
<dbReference type="InterPro" id="IPR025343">
    <property type="entry name" value="DUF4099"/>
</dbReference>
<comment type="caution">
    <text evidence="2">The sequence shown here is derived from an EMBL/GenBank/DDBJ whole genome shotgun (WGS) entry which is preliminary data.</text>
</comment>
<sequence length="252" mass="28876">MNTVRFELIELPYPTLARFGLTQEMIEDLPMRVLDEICDGRHSPVLPVRVRDEKGELIESRSRFALVRRDDGRPDVVFYPVLESSPLERYDEAQQKQLLDGKAIIADVETADGRHSKAFVQIDEGTKQVMYVPTPIIGRNLQVLAEIMHLGPVEVNGMQNGEPLTLVVDDEPVTVGIDLHDKTGIRFCSGDSQKWKEQPKREWDKYTFGVYGCWVMDDDGNLDYVPEEEYTEELWNEQKKSAERNRAAGLHK</sequence>
<accession>A0A015W100</accession>
<dbReference type="PATRIC" id="fig|1339316.3.peg.1358"/>
<feature type="domain" description="DUF4099" evidence="1">
    <location>
        <begin position="10"/>
        <end position="88"/>
    </location>
</feature>
<evidence type="ECO:0000313" key="2">
    <source>
        <dbReference type="EMBL" id="EXY91903.1"/>
    </source>
</evidence>
<evidence type="ECO:0000259" key="1">
    <source>
        <dbReference type="Pfam" id="PF13351"/>
    </source>
</evidence>
<name>A0A015W100_BACFG</name>
<dbReference type="EMBL" id="JGDB01000027">
    <property type="protein sequence ID" value="EXY91903.1"/>
    <property type="molecule type" value="Genomic_DNA"/>
</dbReference>
<dbReference type="AlphaFoldDB" id="A0A015W100"/>
<protein>
    <recommendedName>
        <fullName evidence="1">DUF4099 domain-containing protein</fullName>
    </recommendedName>
</protein>
<organism evidence="2 3">
    <name type="scientific">Bacteroides fragilis str. 3998T(B)3</name>
    <dbReference type="NCBI Taxonomy" id="1339316"/>
    <lineage>
        <taxon>Bacteria</taxon>
        <taxon>Pseudomonadati</taxon>
        <taxon>Bacteroidota</taxon>
        <taxon>Bacteroidia</taxon>
        <taxon>Bacteroidales</taxon>
        <taxon>Bacteroidaceae</taxon>
        <taxon>Bacteroides</taxon>
    </lineage>
</organism>
<evidence type="ECO:0000313" key="3">
    <source>
        <dbReference type="Proteomes" id="UP000020773"/>
    </source>
</evidence>
<dbReference type="Proteomes" id="UP000020773">
    <property type="component" value="Unassembled WGS sequence"/>
</dbReference>
<dbReference type="GeneID" id="99669128"/>
<dbReference type="RefSeq" id="WP_007219808.1">
    <property type="nucleotide sequence ID" value="NZ_JGDB01000027.1"/>
</dbReference>
<proteinExistence type="predicted"/>
<dbReference type="Pfam" id="PF13351">
    <property type="entry name" value="DUF4099"/>
    <property type="match status" value="1"/>
</dbReference>